<organism evidence="2 3">
    <name type="scientific">Acidiplasma cupricumulans</name>
    <dbReference type="NCBI Taxonomy" id="312540"/>
    <lineage>
        <taxon>Archaea</taxon>
        <taxon>Methanobacteriati</taxon>
        <taxon>Thermoplasmatota</taxon>
        <taxon>Thermoplasmata</taxon>
        <taxon>Thermoplasmatales</taxon>
        <taxon>Ferroplasmaceae</taxon>
        <taxon>Acidiplasma</taxon>
    </lineage>
</organism>
<evidence type="ECO:0000313" key="3">
    <source>
        <dbReference type="Proteomes" id="UP000050301"/>
    </source>
</evidence>
<accession>A0A0Q0RJW3</accession>
<dbReference type="InterPro" id="IPR013324">
    <property type="entry name" value="RNA_pol_sigma_r3/r4-like"/>
</dbReference>
<dbReference type="InterPro" id="IPR007050">
    <property type="entry name" value="HTH_bacterioopsin"/>
</dbReference>
<proteinExistence type="predicted"/>
<evidence type="ECO:0000259" key="1">
    <source>
        <dbReference type="Pfam" id="PF04967"/>
    </source>
</evidence>
<sequence length="207" mass="24045">MFFIIWLMAEDLIEIILTAEKPSCGVLKKLSTVNLNARIFQINPGIDCTNHLMGIDQYSKNMEKLRDDNITVYKNQKDKTWMETRSCEICRSSAVSGAIIISVRIFENQKVQYKILLKNKNALKKLLENVTGIKYNYYITDKHLPGELTLRQKEILYTAYSKGYFDFNRKIDLNGIAQELGVSKKSVQSTLRRGMRKIIEEYIFNNL</sequence>
<protein>
    <recommendedName>
        <fullName evidence="1">HTH bat-type domain-containing protein</fullName>
    </recommendedName>
</protein>
<dbReference type="InParanoid" id="A0A0Q0RJW3"/>
<dbReference type="EMBL" id="LKBH01000104">
    <property type="protein sequence ID" value="KQB35712.1"/>
    <property type="molecule type" value="Genomic_DNA"/>
</dbReference>
<comment type="caution">
    <text evidence="2">The sequence shown here is derived from an EMBL/GenBank/DDBJ whole genome shotgun (WGS) entry which is preliminary data.</text>
</comment>
<gene>
    <name evidence="2" type="ORF">AOG55_06035</name>
</gene>
<dbReference type="AlphaFoldDB" id="A0A0Q0RJW3"/>
<dbReference type="Pfam" id="PF04967">
    <property type="entry name" value="HTH_10"/>
    <property type="match status" value="1"/>
</dbReference>
<dbReference type="SUPFAM" id="SSF88659">
    <property type="entry name" value="Sigma3 and sigma4 domains of RNA polymerase sigma factors"/>
    <property type="match status" value="1"/>
</dbReference>
<evidence type="ECO:0000313" key="2">
    <source>
        <dbReference type="EMBL" id="KQB35712.1"/>
    </source>
</evidence>
<dbReference type="PANTHER" id="PTHR34236:SF1">
    <property type="entry name" value="DIMETHYL SULFOXIDE REDUCTASE TRANSCRIPTIONAL ACTIVATOR"/>
    <property type="match status" value="1"/>
</dbReference>
<name>A0A0Q0RJW3_9ARCH</name>
<dbReference type="PANTHER" id="PTHR34236">
    <property type="entry name" value="DIMETHYL SULFOXIDE REDUCTASE TRANSCRIPTIONAL ACTIVATOR"/>
    <property type="match status" value="1"/>
</dbReference>
<feature type="domain" description="HTH bat-type" evidence="1">
    <location>
        <begin position="148"/>
        <end position="200"/>
    </location>
</feature>
<keyword evidence="3" id="KW-1185">Reference proteome</keyword>
<dbReference type="Proteomes" id="UP000050301">
    <property type="component" value="Unassembled WGS sequence"/>
</dbReference>
<reference evidence="2 3" key="1">
    <citation type="submission" date="2015-09" db="EMBL/GenBank/DDBJ databases">
        <title>Heavy metals and arsenic resistance mechanisms in polyextremophilic archaea of the family Ferroplasmaceae.</title>
        <authorList>
            <person name="Bulaev A.G."/>
            <person name="Kanygina A.V."/>
        </authorList>
    </citation>
    <scope>NUCLEOTIDE SEQUENCE [LARGE SCALE GENOMIC DNA]</scope>
    <source>
        <strain evidence="2 3">BH2</strain>
    </source>
</reference>